<evidence type="ECO:0000313" key="1">
    <source>
        <dbReference type="EMBL" id="MBA4634680.1"/>
    </source>
</evidence>
<accession>A0A7C9D5E9</accession>
<dbReference type="EMBL" id="GISG01092070">
    <property type="protein sequence ID" value="MBA4634681.1"/>
    <property type="molecule type" value="Transcribed_RNA"/>
</dbReference>
<reference evidence="1" key="1">
    <citation type="journal article" date="2013" name="J. Plant Res.">
        <title>Effect of fungi and light on seed germination of three Opuntia species from semiarid lands of central Mexico.</title>
        <authorList>
            <person name="Delgado-Sanchez P."/>
            <person name="Jimenez-Bremont J.F."/>
            <person name="Guerrero-Gonzalez Mde L."/>
            <person name="Flores J."/>
        </authorList>
    </citation>
    <scope>NUCLEOTIDE SEQUENCE</scope>
    <source>
        <tissue evidence="1">Cladode</tissue>
    </source>
</reference>
<proteinExistence type="predicted"/>
<sequence>MVTAVSAMLVESIIFRHPGAGLLKTFFCSAAGTIECRDSIWNRQLSLKKELERKLSRVLFISSQPGRKTSIAPSSDSIQIFLSNCSIRTTSINSGLMLDIYFSSNCCSSIELDEAPSMCFFIISADSGSSPRLAQSNAVLPSQS</sequence>
<protein>
    <submittedName>
        <fullName evidence="1">Uncharacterized protein</fullName>
    </submittedName>
</protein>
<organism evidence="1">
    <name type="scientific">Opuntia streptacantha</name>
    <name type="common">Prickly pear cactus</name>
    <name type="synonym">Opuntia cardona</name>
    <dbReference type="NCBI Taxonomy" id="393608"/>
    <lineage>
        <taxon>Eukaryota</taxon>
        <taxon>Viridiplantae</taxon>
        <taxon>Streptophyta</taxon>
        <taxon>Embryophyta</taxon>
        <taxon>Tracheophyta</taxon>
        <taxon>Spermatophyta</taxon>
        <taxon>Magnoliopsida</taxon>
        <taxon>eudicotyledons</taxon>
        <taxon>Gunneridae</taxon>
        <taxon>Pentapetalae</taxon>
        <taxon>Caryophyllales</taxon>
        <taxon>Cactineae</taxon>
        <taxon>Cactaceae</taxon>
        <taxon>Opuntioideae</taxon>
        <taxon>Opuntia</taxon>
    </lineage>
</organism>
<dbReference type="EMBL" id="GISG01092069">
    <property type="protein sequence ID" value="MBA4634680.1"/>
    <property type="molecule type" value="Transcribed_RNA"/>
</dbReference>
<reference evidence="1" key="2">
    <citation type="submission" date="2020-07" db="EMBL/GenBank/DDBJ databases">
        <authorList>
            <person name="Vera ALvarez R."/>
            <person name="Arias-Moreno D.M."/>
            <person name="Jimenez-Jacinto V."/>
            <person name="Jimenez-Bremont J.F."/>
            <person name="Swaminathan K."/>
            <person name="Moose S.P."/>
            <person name="Guerrero-Gonzalez M.L."/>
            <person name="Marino-Ramirez L."/>
            <person name="Landsman D."/>
            <person name="Rodriguez-Kessler M."/>
            <person name="Delgado-Sanchez P."/>
        </authorList>
    </citation>
    <scope>NUCLEOTIDE SEQUENCE</scope>
    <source>
        <tissue evidence="1">Cladode</tissue>
    </source>
</reference>
<name>A0A7C9D5E9_OPUST</name>
<dbReference type="AlphaFoldDB" id="A0A7C9D5E9"/>